<evidence type="ECO:0000256" key="2">
    <source>
        <dbReference type="ARBA" id="ARBA00023002"/>
    </source>
</evidence>
<dbReference type="PANTHER" id="PTHR10173">
    <property type="entry name" value="METHIONINE SULFOXIDE REDUCTASE"/>
    <property type="match status" value="1"/>
</dbReference>
<dbReference type="InterPro" id="IPR011057">
    <property type="entry name" value="Mss4-like_sf"/>
</dbReference>
<evidence type="ECO:0000256" key="4">
    <source>
        <dbReference type="SAM" id="MobiDB-lite"/>
    </source>
</evidence>
<evidence type="ECO:0000256" key="1">
    <source>
        <dbReference type="ARBA" id="ARBA00012499"/>
    </source>
</evidence>
<dbReference type="InterPro" id="IPR002579">
    <property type="entry name" value="Met_Sox_Rdtase_MsrB_dom"/>
</dbReference>
<keyword evidence="2" id="KW-0560">Oxidoreductase</keyword>
<feature type="domain" description="MsrB" evidence="5">
    <location>
        <begin position="32"/>
        <end position="174"/>
    </location>
</feature>
<dbReference type="PANTHER" id="PTHR10173:SF52">
    <property type="entry name" value="METHIONINE-R-SULFOXIDE REDUCTASE B1"/>
    <property type="match status" value="1"/>
</dbReference>
<sequence length="174" mass="19556">MSKKNQKVEIQLVNSKGVLEAPIIVNKIIKSASEWKKLLTPEDYLVARKKATGRRTIPTAYSSNTKTSNTKTNTTNTTNTTKSNTKKNGIYYCICCDLPLFSSKTKFESGTGWPSFYIPISKYNVKTNIDKCLDMIRTAVSCTRCDCHLGHLFNDGPQPTGLRYCLNYESIVLH</sequence>
<dbReference type="GO" id="GO:0030091">
    <property type="term" value="P:protein repair"/>
    <property type="evidence" value="ECO:0007669"/>
    <property type="project" value="InterPro"/>
</dbReference>
<protein>
    <recommendedName>
        <fullName evidence="1">peptide-methionine (R)-S-oxide reductase</fullName>
        <ecNumber evidence="1">1.8.4.12</ecNumber>
    </recommendedName>
</protein>
<evidence type="ECO:0000259" key="5">
    <source>
        <dbReference type="PROSITE" id="PS51790"/>
    </source>
</evidence>
<dbReference type="Gene3D" id="2.170.150.20">
    <property type="entry name" value="Peptide methionine sulfoxide reductase"/>
    <property type="match status" value="1"/>
</dbReference>
<dbReference type="EMBL" id="MN738979">
    <property type="protein sequence ID" value="QHT33851.1"/>
    <property type="molecule type" value="Genomic_DNA"/>
</dbReference>
<dbReference type="InterPro" id="IPR028427">
    <property type="entry name" value="Met_Sox_Rdtase_MsrB"/>
</dbReference>
<feature type="region of interest" description="Disordered" evidence="4">
    <location>
        <begin position="59"/>
        <end position="81"/>
    </location>
</feature>
<reference evidence="6" key="1">
    <citation type="journal article" date="2020" name="Nature">
        <title>Giant virus diversity and host interactions through global metagenomics.</title>
        <authorList>
            <person name="Schulz F."/>
            <person name="Roux S."/>
            <person name="Paez-Espino D."/>
            <person name="Jungbluth S."/>
            <person name="Walsh D.A."/>
            <person name="Denef V.J."/>
            <person name="McMahon K.D."/>
            <person name="Konstantinidis K.T."/>
            <person name="Eloe-Fadrosh E.A."/>
            <person name="Kyrpides N.C."/>
            <person name="Woyke T."/>
        </authorList>
    </citation>
    <scope>NUCLEOTIDE SEQUENCE</scope>
    <source>
        <strain evidence="6">GVMAG-M-3300009161-52</strain>
    </source>
</reference>
<evidence type="ECO:0000313" key="6">
    <source>
        <dbReference type="EMBL" id="QHT33851.1"/>
    </source>
</evidence>
<organism evidence="6">
    <name type="scientific">viral metagenome</name>
    <dbReference type="NCBI Taxonomy" id="1070528"/>
    <lineage>
        <taxon>unclassified sequences</taxon>
        <taxon>metagenomes</taxon>
        <taxon>organismal metagenomes</taxon>
    </lineage>
</organism>
<dbReference type="GO" id="GO:0033743">
    <property type="term" value="F:peptide-methionine (R)-S-oxide reductase activity"/>
    <property type="evidence" value="ECO:0007669"/>
    <property type="project" value="UniProtKB-EC"/>
</dbReference>
<dbReference type="PROSITE" id="PS51790">
    <property type="entry name" value="MSRB"/>
    <property type="match status" value="1"/>
</dbReference>
<dbReference type="Pfam" id="PF01641">
    <property type="entry name" value="SelR"/>
    <property type="match status" value="1"/>
</dbReference>
<dbReference type="GO" id="GO:0006979">
    <property type="term" value="P:response to oxidative stress"/>
    <property type="evidence" value="ECO:0007669"/>
    <property type="project" value="InterPro"/>
</dbReference>
<accession>A0A6C0EYT7</accession>
<dbReference type="SUPFAM" id="SSF51316">
    <property type="entry name" value="Mss4-like"/>
    <property type="match status" value="1"/>
</dbReference>
<dbReference type="AlphaFoldDB" id="A0A6C0EYT7"/>
<proteinExistence type="predicted"/>
<dbReference type="GO" id="GO:0005737">
    <property type="term" value="C:cytoplasm"/>
    <property type="evidence" value="ECO:0007669"/>
    <property type="project" value="TreeGrafter"/>
</dbReference>
<name>A0A6C0EYT7_9ZZZZ</name>
<evidence type="ECO:0000256" key="3">
    <source>
        <dbReference type="ARBA" id="ARBA00048488"/>
    </source>
</evidence>
<comment type="catalytic activity">
    <reaction evidence="3">
        <text>L-methionyl-[protein] + [thioredoxin]-disulfide + H2O = L-methionyl-(R)-S-oxide-[protein] + [thioredoxin]-dithiol</text>
        <dbReference type="Rhea" id="RHEA:24164"/>
        <dbReference type="Rhea" id="RHEA-COMP:10698"/>
        <dbReference type="Rhea" id="RHEA-COMP:10700"/>
        <dbReference type="Rhea" id="RHEA-COMP:12313"/>
        <dbReference type="Rhea" id="RHEA-COMP:12314"/>
        <dbReference type="ChEBI" id="CHEBI:15377"/>
        <dbReference type="ChEBI" id="CHEBI:16044"/>
        <dbReference type="ChEBI" id="CHEBI:29950"/>
        <dbReference type="ChEBI" id="CHEBI:45764"/>
        <dbReference type="ChEBI" id="CHEBI:50058"/>
        <dbReference type="EC" id="1.8.4.12"/>
    </reaction>
</comment>
<dbReference type="EC" id="1.8.4.12" evidence="1"/>
<feature type="compositionally biased region" description="Low complexity" evidence="4">
    <location>
        <begin position="62"/>
        <end position="81"/>
    </location>
</feature>
<dbReference type="NCBIfam" id="TIGR00357">
    <property type="entry name" value="peptide-methionine (R)-S-oxide reductase MsrB"/>
    <property type="match status" value="1"/>
</dbReference>